<evidence type="ECO:0000259" key="18">
    <source>
        <dbReference type="PROSITE" id="PS50110"/>
    </source>
</evidence>
<dbReference type="InterPro" id="IPR002197">
    <property type="entry name" value="HTH_Fis"/>
</dbReference>
<dbReference type="FunFam" id="3.40.50.300:FF:000006">
    <property type="entry name" value="DNA-binding transcriptional regulator NtrC"/>
    <property type="match status" value="1"/>
</dbReference>
<dbReference type="InterPro" id="IPR025662">
    <property type="entry name" value="Sigma_54_int_dom_ATP-bd_1"/>
</dbReference>
<dbReference type="InterPro" id="IPR027417">
    <property type="entry name" value="P-loop_NTPase"/>
</dbReference>
<dbReference type="GO" id="GO:0005524">
    <property type="term" value="F:ATP binding"/>
    <property type="evidence" value="ECO:0007669"/>
    <property type="project" value="UniProtKB-KW"/>
</dbReference>
<feature type="modified residue" description="4-aspartylphosphate" evidence="16">
    <location>
        <position position="55"/>
    </location>
</feature>
<feature type="domain" description="Sigma-54 factor interaction" evidence="17">
    <location>
        <begin position="142"/>
        <end position="369"/>
    </location>
</feature>
<dbReference type="Proteomes" id="UP000319817">
    <property type="component" value="Chromosome"/>
</dbReference>
<evidence type="ECO:0000256" key="13">
    <source>
        <dbReference type="ARBA" id="ARBA00023231"/>
    </source>
</evidence>
<protein>
    <recommendedName>
        <fullName evidence="2">DNA-binding transcriptional regulator NtrC</fullName>
    </recommendedName>
    <alternativeName>
        <fullName evidence="14">Nitrogen regulation protein NR(I)</fullName>
    </alternativeName>
    <alternativeName>
        <fullName evidence="15">Nitrogen regulator I</fullName>
    </alternativeName>
</protein>
<dbReference type="InterPro" id="IPR009057">
    <property type="entry name" value="Homeodomain-like_sf"/>
</dbReference>
<dbReference type="AlphaFoldDB" id="A0A517NQQ5"/>
<dbReference type="RefSeq" id="WP_145417010.1">
    <property type="nucleotide sequence ID" value="NZ_CP036526.1"/>
</dbReference>
<keyword evidence="12" id="KW-0804">Transcription</keyword>
<dbReference type="GO" id="GO:0005737">
    <property type="term" value="C:cytoplasm"/>
    <property type="evidence" value="ECO:0007669"/>
    <property type="project" value="UniProtKB-SubCell"/>
</dbReference>
<dbReference type="EMBL" id="CP036526">
    <property type="protein sequence ID" value="QDT09453.1"/>
    <property type="molecule type" value="Genomic_DNA"/>
</dbReference>
<evidence type="ECO:0000256" key="8">
    <source>
        <dbReference type="ARBA" id="ARBA00023012"/>
    </source>
</evidence>
<dbReference type="Pfam" id="PF00072">
    <property type="entry name" value="Response_reg"/>
    <property type="match status" value="1"/>
</dbReference>
<keyword evidence="13" id="KW-0535">Nitrogen fixation</keyword>
<keyword evidence="20" id="KW-1185">Reference proteome</keyword>
<evidence type="ECO:0000256" key="3">
    <source>
        <dbReference type="ARBA" id="ARBA00022490"/>
    </source>
</evidence>
<dbReference type="GO" id="GO:0000160">
    <property type="term" value="P:phosphorelay signal transduction system"/>
    <property type="evidence" value="ECO:0007669"/>
    <property type="project" value="UniProtKB-KW"/>
</dbReference>
<evidence type="ECO:0000256" key="1">
    <source>
        <dbReference type="ARBA" id="ARBA00004496"/>
    </source>
</evidence>
<evidence type="ECO:0000256" key="11">
    <source>
        <dbReference type="ARBA" id="ARBA00023159"/>
    </source>
</evidence>
<gene>
    <name evidence="19" type="primary">glnG_1</name>
    <name evidence="19" type="ORF">K239x_13990</name>
</gene>
<dbReference type="PROSITE" id="PS00675">
    <property type="entry name" value="SIGMA54_INTERACT_1"/>
    <property type="match status" value="1"/>
</dbReference>
<evidence type="ECO:0000313" key="20">
    <source>
        <dbReference type="Proteomes" id="UP000319817"/>
    </source>
</evidence>
<evidence type="ECO:0000256" key="10">
    <source>
        <dbReference type="ARBA" id="ARBA00023125"/>
    </source>
</evidence>
<dbReference type="Gene3D" id="3.40.50.2300">
    <property type="match status" value="1"/>
</dbReference>
<sequence length="469" mass="50914">MNQPSYVLVVDDEPAICWGFEQLLGDQGHTVVTASSAEEGLQKATLHRYSLVLLDVRLPGEDGISALPKFREATSEAPIIVMTAFGDLQTAVGAVQNGATDYLTKPFRLDDADKVCRQAMQTTKVETDDQPASQLASDASLLVGQSAVMQQVFHQIALVADSDLPVLITGESGTGKELVASAVHRHSQRSDQAFLTVAPVSPDDAVIESELFGHVQGAFTGAGVNRPGVFALADSGTLVMDEVDRLPLALQVKLLRVLERSEYTAVGDVKPQKCNVRCIATTSCDLEQAVREGRFREDLFRRLSAVSIEVRPLRSRPEDIPLLCNYFLRRLGAGSSSSLIDADAMQQLQQQKWHGNVRELQVAIEHASLAARGRQIVASDFPLPQNPIGQRSQQNGDSIGDAIQAWAIQQLGDDTSGMTDLHEKFLAVVEPSLLKVVLQHTDGNRAAAAELLGIHRGTLRDRLKRYGVD</sequence>
<dbReference type="SMART" id="SM00448">
    <property type="entry name" value="REC"/>
    <property type="match status" value="1"/>
</dbReference>
<dbReference type="OrthoDB" id="7476585at2"/>
<dbReference type="Pfam" id="PF25601">
    <property type="entry name" value="AAA_lid_14"/>
    <property type="match status" value="1"/>
</dbReference>
<evidence type="ECO:0000256" key="7">
    <source>
        <dbReference type="ARBA" id="ARBA00022840"/>
    </source>
</evidence>
<dbReference type="InterPro" id="IPR058031">
    <property type="entry name" value="AAA_lid_NorR"/>
</dbReference>
<dbReference type="CDD" id="cd00009">
    <property type="entry name" value="AAA"/>
    <property type="match status" value="1"/>
</dbReference>
<dbReference type="InterPro" id="IPR002078">
    <property type="entry name" value="Sigma_54_int"/>
</dbReference>
<keyword evidence="8" id="KW-0902">Two-component regulatory system</keyword>
<accession>A0A517NQQ5</accession>
<dbReference type="PANTHER" id="PTHR32071">
    <property type="entry name" value="TRANSCRIPTIONAL REGULATORY PROTEIN"/>
    <property type="match status" value="1"/>
</dbReference>
<keyword evidence="4" id="KW-0678">Repressor</keyword>
<dbReference type="PROSITE" id="PS50110">
    <property type="entry name" value="RESPONSE_REGULATORY"/>
    <property type="match status" value="1"/>
</dbReference>
<dbReference type="CDD" id="cd00156">
    <property type="entry name" value="REC"/>
    <property type="match status" value="1"/>
</dbReference>
<keyword evidence="7" id="KW-0067">ATP-binding</keyword>
<dbReference type="Gene3D" id="1.10.8.60">
    <property type="match status" value="1"/>
</dbReference>
<dbReference type="InterPro" id="IPR011006">
    <property type="entry name" value="CheY-like_superfamily"/>
</dbReference>
<keyword evidence="11" id="KW-0010">Activator</keyword>
<dbReference type="SUPFAM" id="SSF52172">
    <property type="entry name" value="CheY-like"/>
    <property type="match status" value="1"/>
</dbReference>
<evidence type="ECO:0000313" key="19">
    <source>
        <dbReference type="EMBL" id="QDT09453.1"/>
    </source>
</evidence>
<dbReference type="PROSITE" id="PS50045">
    <property type="entry name" value="SIGMA54_INTERACT_4"/>
    <property type="match status" value="1"/>
</dbReference>
<dbReference type="SUPFAM" id="SSF46689">
    <property type="entry name" value="Homeodomain-like"/>
    <property type="match status" value="1"/>
</dbReference>
<evidence type="ECO:0000256" key="14">
    <source>
        <dbReference type="ARBA" id="ARBA00029881"/>
    </source>
</evidence>
<evidence type="ECO:0000256" key="4">
    <source>
        <dbReference type="ARBA" id="ARBA00022491"/>
    </source>
</evidence>
<dbReference type="PANTHER" id="PTHR32071:SF95">
    <property type="entry name" value="DNA-BINDING TRANSCRIPTIONAL REGULATOR NTRC"/>
    <property type="match status" value="1"/>
</dbReference>
<dbReference type="GO" id="GO:0006355">
    <property type="term" value="P:regulation of DNA-templated transcription"/>
    <property type="evidence" value="ECO:0007669"/>
    <property type="project" value="InterPro"/>
</dbReference>
<dbReference type="SUPFAM" id="SSF52540">
    <property type="entry name" value="P-loop containing nucleoside triphosphate hydrolases"/>
    <property type="match status" value="1"/>
</dbReference>
<organism evidence="19 20">
    <name type="scientific">Stieleria marina</name>
    <dbReference type="NCBI Taxonomy" id="1930275"/>
    <lineage>
        <taxon>Bacteria</taxon>
        <taxon>Pseudomonadati</taxon>
        <taxon>Planctomycetota</taxon>
        <taxon>Planctomycetia</taxon>
        <taxon>Pirellulales</taxon>
        <taxon>Pirellulaceae</taxon>
        <taxon>Stieleria</taxon>
    </lineage>
</organism>
<dbReference type="Pfam" id="PF02954">
    <property type="entry name" value="HTH_8"/>
    <property type="match status" value="1"/>
</dbReference>
<evidence type="ECO:0000256" key="15">
    <source>
        <dbReference type="ARBA" id="ARBA00031910"/>
    </source>
</evidence>
<keyword evidence="6" id="KW-0547">Nucleotide-binding</keyword>
<keyword evidence="9" id="KW-0805">Transcription regulation</keyword>
<evidence type="ECO:0000256" key="12">
    <source>
        <dbReference type="ARBA" id="ARBA00023163"/>
    </source>
</evidence>
<comment type="subcellular location">
    <subcellularLocation>
        <location evidence="1">Cytoplasm</location>
    </subcellularLocation>
</comment>
<proteinExistence type="predicted"/>
<dbReference type="Pfam" id="PF00158">
    <property type="entry name" value="Sigma54_activat"/>
    <property type="match status" value="1"/>
</dbReference>
<dbReference type="Gene3D" id="3.40.50.300">
    <property type="entry name" value="P-loop containing nucleotide triphosphate hydrolases"/>
    <property type="match status" value="1"/>
</dbReference>
<dbReference type="PRINTS" id="PR01590">
    <property type="entry name" value="HTHFIS"/>
</dbReference>
<evidence type="ECO:0000256" key="9">
    <source>
        <dbReference type="ARBA" id="ARBA00023015"/>
    </source>
</evidence>
<evidence type="ECO:0000256" key="2">
    <source>
        <dbReference type="ARBA" id="ARBA00019059"/>
    </source>
</evidence>
<dbReference type="InterPro" id="IPR001789">
    <property type="entry name" value="Sig_transdc_resp-reg_receiver"/>
</dbReference>
<reference evidence="19 20" key="1">
    <citation type="submission" date="2019-02" db="EMBL/GenBank/DDBJ databases">
        <title>Deep-cultivation of Planctomycetes and their phenomic and genomic characterization uncovers novel biology.</title>
        <authorList>
            <person name="Wiegand S."/>
            <person name="Jogler M."/>
            <person name="Boedeker C."/>
            <person name="Pinto D."/>
            <person name="Vollmers J."/>
            <person name="Rivas-Marin E."/>
            <person name="Kohn T."/>
            <person name="Peeters S.H."/>
            <person name="Heuer A."/>
            <person name="Rast P."/>
            <person name="Oberbeckmann S."/>
            <person name="Bunk B."/>
            <person name="Jeske O."/>
            <person name="Meyerdierks A."/>
            <person name="Storesund J.E."/>
            <person name="Kallscheuer N."/>
            <person name="Luecker S."/>
            <person name="Lage O.M."/>
            <person name="Pohl T."/>
            <person name="Merkel B.J."/>
            <person name="Hornburger P."/>
            <person name="Mueller R.-W."/>
            <person name="Bruemmer F."/>
            <person name="Labrenz M."/>
            <person name="Spormann A.M."/>
            <person name="Op den Camp H."/>
            <person name="Overmann J."/>
            <person name="Amann R."/>
            <person name="Jetten M.S.M."/>
            <person name="Mascher T."/>
            <person name="Medema M.H."/>
            <person name="Devos D.P."/>
            <person name="Kaster A.-K."/>
            <person name="Ovreas L."/>
            <person name="Rohde M."/>
            <person name="Galperin M.Y."/>
            <person name="Jogler C."/>
        </authorList>
    </citation>
    <scope>NUCLEOTIDE SEQUENCE [LARGE SCALE GENOMIC DNA]</scope>
    <source>
        <strain evidence="19 20">K23_9</strain>
    </source>
</reference>
<keyword evidence="10" id="KW-0238">DNA-binding</keyword>
<keyword evidence="5 16" id="KW-0597">Phosphoprotein</keyword>
<evidence type="ECO:0000259" key="17">
    <source>
        <dbReference type="PROSITE" id="PS50045"/>
    </source>
</evidence>
<evidence type="ECO:0000256" key="16">
    <source>
        <dbReference type="PROSITE-ProRule" id="PRU00169"/>
    </source>
</evidence>
<evidence type="ECO:0000256" key="6">
    <source>
        <dbReference type="ARBA" id="ARBA00022741"/>
    </source>
</evidence>
<keyword evidence="3" id="KW-0963">Cytoplasm</keyword>
<name>A0A517NQQ5_9BACT</name>
<dbReference type="GO" id="GO:0043565">
    <property type="term" value="F:sequence-specific DNA binding"/>
    <property type="evidence" value="ECO:0007669"/>
    <property type="project" value="InterPro"/>
</dbReference>
<feature type="domain" description="Response regulatory" evidence="18">
    <location>
        <begin position="6"/>
        <end position="120"/>
    </location>
</feature>
<dbReference type="SMART" id="SM00382">
    <property type="entry name" value="AAA"/>
    <property type="match status" value="1"/>
</dbReference>
<dbReference type="Gene3D" id="1.10.10.60">
    <property type="entry name" value="Homeodomain-like"/>
    <property type="match status" value="1"/>
</dbReference>
<evidence type="ECO:0000256" key="5">
    <source>
        <dbReference type="ARBA" id="ARBA00022553"/>
    </source>
</evidence>
<dbReference type="InterPro" id="IPR003593">
    <property type="entry name" value="AAA+_ATPase"/>
</dbReference>